<gene>
    <name evidence="1" type="ORF">Micant_00028</name>
</gene>
<dbReference type="EMBL" id="OM513679">
    <property type="protein sequence ID" value="UNA01105.1"/>
    <property type="molecule type" value="Genomic_DNA"/>
</dbReference>
<organism evidence="1 2">
    <name type="scientific">Erwinia phage Micant</name>
    <dbReference type="NCBI Taxonomy" id="2923255"/>
    <lineage>
        <taxon>Viruses</taxon>
        <taxon>Duplodnaviria</taxon>
        <taxon>Heunggongvirae</taxon>
        <taxon>Uroviricota</taxon>
        <taxon>Caudoviricetes</taxon>
        <taxon>Autographivirales</taxon>
        <taxon>Autoscriptoviridae</taxon>
        <taxon>Slopekvirinae</taxon>
        <taxon>Micantvirus</taxon>
        <taxon>Micantvirus micant</taxon>
    </lineage>
</organism>
<proteinExistence type="predicted"/>
<reference evidence="1 2" key="1">
    <citation type="journal article" date="2022" name="Arch. Virol.">
        <title>Two novel Erwinia amylovora bacteriophages, Loshitsa2 and Micant, isolated in Belarus.</title>
        <authorList>
            <person name="Besarab N.V."/>
            <person name="Letarov A.V."/>
            <person name="Kulikov E.E."/>
            <person name="Babenko V.V."/>
            <person name="Belalov I.S."/>
            <person name="Lagonenko A.L."/>
            <person name="Golomidova A.K."/>
            <person name="Evtushenkov A.N."/>
        </authorList>
    </citation>
    <scope>NUCLEOTIDE SEQUENCE [LARGE SCALE GENOMIC DNA]</scope>
</reference>
<protein>
    <submittedName>
        <fullName evidence="1">Uncharacterized protein</fullName>
    </submittedName>
</protein>
<sequence length="64" mass="7577">MATIKSLKIKAFEYFYADNFKDLEDVMTTLREKSPAQADKLRDEFSDLIRERVELEEIGDNMAW</sequence>
<name>A0AAE9FNN7_9CAUD</name>
<dbReference type="Proteomes" id="UP000829068">
    <property type="component" value="Segment"/>
</dbReference>
<evidence type="ECO:0000313" key="2">
    <source>
        <dbReference type="Proteomes" id="UP000829068"/>
    </source>
</evidence>
<evidence type="ECO:0000313" key="1">
    <source>
        <dbReference type="EMBL" id="UNA01105.1"/>
    </source>
</evidence>
<keyword evidence="2" id="KW-1185">Reference proteome</keyword>
<accession>A0AAE9FNN7</accession>